<protein>
    <submittedName>
        <fullName evidence="2">Flavin-containing monooxygenase</fullName>
        <ecNumber evidence="2">1.14.13.-</ecNumber>
    </submittedName>
</protein>
<keyword evidence="1 2" id="KW-0560">Oxidoreductase</keyword>
<organism evidence="2 3">
    <name type="scientific">Nocardioides astragali</name>
    <dbReference type="NCBI Taxonomy" id="1776736"/>
    <lineage>
        <taxon>Bacteria</taxon>
        <taxon>Bacillati</taxon>
        <taxon>Actinomycetota</taxon>
        <taxon>Actinomycetes</taxon>
        <taxon>Propionibacteriales</taxon>
        <taxon>Nocardioidaceae</taxon>
        <taxon>Nocardioides</taxon>
    </lineage>
</organism>
<dbReference type="GO" id="GO:0004497">
    <property type="term" value="F:monooxygenase activity"/>
    <property type="evidence" value="ECO:0007669"/>
    <property type="project" value="UniProtKB-KW"/>
</dbReference>
<keyword evidence="3" id="KW-1185">Reference proteome</keyword>
<proteinExistence type="predicted"/>
<dbReference type="PANTHER" id="PTHR43539:SF78">
    <property type="entry name" value="FLAVIN-CONTAINING MONOOXYGENASE"/>
    <property type="match status" value="1"/>
</dbReference>
<keyword evidence="2" id="KW-0503">Monooxygenase</keyword>
<sequence>MDTTDMHTTDIDTVIIGAGQAGLATGYHLQRRDVPFVILDAASRVGDNWRRQWDSLRLYSPAQFDSLPGMPFPADRWTFPGKDAVGDYLETYARTFALPMRLETRVQALDRDADGYVVTTNRGRFTCRNVVVATGTFGRTPLVPEVAGALDPTILQLHSSEYRRPSQLNDGPVLVVGASHSGTDIAYELAETHPVILAGRDCGEIPPRLGSPAFRMAFPVLLFAWKHVLTRRSPMRDKLKEELRRHGGPMLRVKRRDLLERGVERVTTRVEESRDGRPVVDGTPRDVATVVWATGFRQVFDWIHLPVLGEDGWPREVRGVVADAPGLFFCGLAFQYSFSSMLMTGVGRDAAFVADRVAARSRTRGKPVASRSAAA</sequence>
<dbReference type="Proteomes" id="UP001596524">
    <property type="component" value="Unassembled WGS sequence"/>
</dbReference>
<dbReference type="PANTHER" id="PTHR43539">
    <property type="entry name" value="FLAVIN-BINDING MONOOXYGENASE-LIKE PROTEIN (AFU_ORTHOLOGUE AFUA_4G09220)"/>
    <property type="match status" value="1"/>
</dbReference>
<dbReference type="EMBL" id="JBHTCH010000014">
    <property type="protein sequence ID" value="MFC7360942.1"/>
    <property type="molecule type" value="Genomic_DNA"/>
</dbReference>
<evidence type="ECO:0000313" key="3">
    <source>
        <dbReference type="Proteomes" id="UP001596524"/>
    </source>
</evidence>
<evidence type="ECO:0000313" key="2">
    <source>
        <dbReference type="EMBL" id="MFC7360942.1"/>
    </source>
</evidence>
<comment type="caution">
    <text evidence="2">The sequence shown here is derived from an EMBL/GenBank/DDBJ whole genome shotgun (WGS) entry which is preliminary data.</text>
</comment>
<evidence type="ECO:0000256" key="1">
    <source>
        <dbReference type="ARBA" id="ARBA00023002"/>
    </source>
</evidence>
<dbReference type="PRINTS" id="PR00469">
    <property type="entry name" value="PNDRDTASEII"/>
</dbReference>
<dbReference type="EC" id="1.14.13.-" evidence="2"/>
<dbReference type="InterPro" id="IPR050982">
    <property type="entry name" value="Auxin_biosynth/cation_transpt"/>
</dbReference>
<dbReference type="Gene3D" id="3.50.50.60">
    <property type="entry name" value="FAD/NAD(P)-binding domain"/>
    <property type="match status" value="1"/>
</dbReference>
<gene>
    <name evidence="2" type="ORF">ACFQO6_11725</name>
</gene>
<dbReference type="InterPro" id="IPR036188">
    <property type="entry name" value="FAD/NAD-bd_sf"/>
</dbReference>
<dbReference type="Pfam" id="PF13738">
    <property type="entry name" value="Pyr_redox_3"/>
    <property type="match status" value="1"/>
</dbReference>
<dbReference type="RefSeq" id="WP_255888537.1">
    <property type="nucleotide sequence ID" value="NZ_JAFMZM010000001.1"/>
</dbReference>
<reference evidence="3" key="1">
    <citation type="journal article" date="2019" name="Int. J. Syst. Evol. Microbiol.">
        <title>The Global Catalogue of Microorganisms (GCM) 10K type strain sequencing project: providing services to taxonomists for standard genome sequencing and annotation.</title>
        <authorList>
            <consortium name="The Broad Institute Genomics Platform"/>
            <consortium name="The Broad Institute Genome Sequencing Center for Infectious Disease"/>
            <person name="Wu L."/>
            <person name="Ma J."/>
        </authorList>
    </citation>
    <scope>NUCLEOTIDE SEQUENCE [LARGE SCALE GENOMIC DNA]</scope>
    <source>
        <strain evidence="3">FCH27</strain>
    </source>
</reference>
<accession>A0ABW2N4D3</accession>
<dbReference type="SUPFAM" id="SSF51905">
    <property type="entry name" value="FAD/NAD(P)-binding domain"/>
    <property type="match status" value="2"/>
</dbReference>
<name>A0ABW2N4D3_9ACTN</name>
<dbReference type="PRINTS" id="PR00368">
    <property type="entry name" value="FADPNR"/>
</dbReference>